<keyword evidence="4 7" id="KW-1133">Transmembrane helix</keyword>
<sequence length="186" mass="20006">MASQDLKRRPQPESETRTHQQPSATASRRGKSSSTVAASGRGLRSLTAALAFPLSLAVLDIYLFGSAARKPFYFPPLWALHLACLASALLLGLSAWLVWADGGFHRRPNALMLYLGQLAVGLGWYPVVFRAGAVWAGLGLCVALFGAMIGCERAFGRVNPIAGSLVRPCLAWALLISVLNVRLLLY</sequence>
<feature type="transmembrane region" description="Helical" evidence="7">
    <location>
        <begin position="111"/>
        <end position="127"/>
    </location>
</feature>
<proteinExistence type="inferred from homology"/>
<dbReference type="Pfam" id="PF03073">
    <property type="entry name" value="TspO_MBR"/>
    <property type="match status" value="1"/>
</dbReference>
<name>A0A5A7PQR5_STRAF</name>
<feature type="transmembrane region" description="Helical" evidence="7">
    <location>
        <begin position="46"/>
        <end position="65"/>
    </location>
</feature>
<evidence type="ECO:0000256" key="6">
    <source>
        <dbReference type="SAM" id="MobiDB-lite"/>
    </source>
</evidence>
<feature type="transmembrane region" description="Helical" evidence="7">
    <location>
        <begin position="133"/>
        <end position="152"/>
    </location>
</feature>
<feature type="region of interest" description="Disordered" evidence="6">
    <location>
        <begin position="1"/>
        <end position="35"/>
    </location>
</feature>
<feature type="compositionally biased region" description="Polar residues" evidence="6">
    <location>
        <begin position="19"/>
        <end position="35"/>
    </location>
</feature>
<keyword evidence="3 7" id="KW-0812">Transmembrane</keyword>
<dbReference type="EMBL" id="BKCP01004960">
    <property type="protein sequence ID" value="GER35223.1"/>
    <property type="molecule type" value="Genomic_DNA"/>
</dbReference>
<gene>
    <name evidence="8" type="ORF">STAS_11485</name>
</gene>
<evidence type="ECO:0000256" key="7">
    <source>
        <dbReference type="SAM" id="Phobius"/>
    </source>
</evidence>
<protein>
    <submittedName>
        <fullName evidence="8">Benzodiazepine receptor-related family protein</fullName>
    </submittedName>
</protein>
<dbReference type="FunFam" id="1.20.1260.100:FF:000001">
    <property type="entry name" value="translocator protein 2"/>
    <property type="match status" value="1"/>
</dbReference>
<dbReference type="OrthoDB" id="8841220at2759"/>
<feature type="transmembrane region" description="Helical" evidence="7">
    <location>
        <begin position="77"/>
        <end position="99"/>
    </location>
</feature>
<evidence type="ECO:0000256" key="2">
    <source>
        <dbReference type="ARBA" id="ARBA00007524"/>
    </source>
</evidence>
<dbReference type="GO" id="GO:0016020">
    <property type="term" value="C:membrane"/>
    <property type="evidence" value="ECO:0007669"/>
    <property type="project" value="UniProtKB-SubCell"/>
</dbReference>
<dbReference type="AlphaFoldDB" id="A0A5A7PQR5"/>
<comment type="subcellular location">
    <subcellularLocation>
        <location evidence="1">Membrane</location>
        <topology evidence="1">Multi-pass membrane protein</topology>
    </subcellularLocation>
</comment>
<keyword evidence="5 7" id="KW-0472">Membrane</keyword>
<dbReference type="CDD" id="cd15904">
    <property type="entry name" value="TSPO_MBR"/>
    <property type="match status" value="1"/>
</dbReference>
<evidence type="ECO:0000256" key="4">
    <source>
        <dbReference type="ARBA" id="ARBA00022989"/>
    </source>
</evidence>
<keyword evidence="9" id="KW-1185">Reference proteome</keyword>
<dbReference type="Proteomes" id="UP000325081">
    <property type="component" value="Unassembled WGS sequence"/>
</dbReference>
<reference evidence="9" key="1">
    <citation type="journal article" date="2019" name="Curr. Biol.">
        <title>Genome Sequence of Striga asiatica Provides Insight into the Evolution of Plant Parasitism.</title>
        <authorList>
            <person name="Yoshida S."/>
            <person name="Kim S."/>
            <person name="Wafula E.K."/>
            <person name="Tanskanen J."/>
            <person name="Kim Y.M."/>
            <person name="Honaas L."/>
            <person name="Yang Z."/>
            <person name="Spallek T."/>
            <person name="Conn C.E."/>
            <person name="Ichihashi Y."/>
            <person name="Cheong K."/>
            <person name="Cui S."/>
            <person name="Der J.P."/>
            <person name="Gundlach H."/>
            <person name="Jiao Y."/>
            <person name="Hori C."/>
            <person name="Ishida J.K."/>
            <person name="Kasahara H."/>
            <person name="Kiba T."/>
            <person name="Kim M.S."/>
            <person name="Koo N."/>
            <person name="Laohavisit A."/>
            <person name="Lee Y.H."/>
            <person name="Lumba S."/>
            <person name="McCourt P."/>
            <person name="Mortimer J.C."/>
            <person name="Mutuku J.M."/>
            <person name="Nomura T."/>
            <person name="Sasaki-Sekimoto Y."/>
            <person name="Seto Y."/>
            <person name="Wang Y."/>
            <person name="Wakatake T."/>
            <person name="Sakakibara H."/>
            <person name="Demura T."/>
            <person name="Yamaguchi S."/>
            <person name="Yoneyama K."/>
            <person name="Manabe R.I."/>
            <person name="Nelson D.C."/>
            <person name="Schulman A.H."/>
            <person name="Timko M.P."/>
            <person name="dePamphilis C.W."/>
            <person name="Choi D."/>
            <person name="Shirasu K."/>
        </authorList>
    </citation>
    <scope>NUCLEOTIDE SEQUENCE [LARGE SCALE GENOMIC DNA]</scope>
    <source>
        <strain evidence="9">cv. UVA1</strain>
    </source>
</reference>
<evidence type="ECO:0000256" key="3">
    <source>
        <dbReference type="ARBA" id="ARBA00022692"/>
    </source>
</evidence>
<dbReference type="Gene3D" id="1.20.1260.100">
    <property type="entry name" value="TspO/MBR protein"/>
    <property type="match status" value="1"/>
</dbReference>
<dbReference type="GO" id="GO:0033013">
    <property type="term" value="P:tetrapyrrole metabolic process"/>
    <property type="evidence" value="ECO:0007669"/>
    <property type="project" value="UniProtKB-ARBA"/>
</dbReference>
<evidence type="ECO:0000313" key="8">
    <source>
        <dbReference type="EMBL" id="GER35223.1"/>
    </source>
</evidence>
<comment type="similarity">
    <text evidence="2">Belongs to the TspO/BZRP family.</text>
</comment>
<evidence type="ECO:0000256" key="1">
    <source>
        <dbReference type="ARBA" id="ARBA00004141"/>
    </source>
</evidence>
<feature type="transmembrane region" description="Helical" evidence="7">
    <location>
        <begin position="164"/>
        <end position="185"/>
    </location>
</feature>
<dbReference type="InterPro" id="IPR004307">
    <property type="entry name" value="TspO_MBR"/>
</dbReference>
<keyword evidence="8" id="KW-0675">Receptor</keyword>
<dbReference type="PANTHER" id="PTHR10057">
    <property type="entry name" value="PERIPHERAL-TYPE BENZODIAZEPINE RECEPTOR"/>
    <property type="match status" value="1"/>
</dbReference>
<evidence type="ECO:0000256" key="5">
    <source>
        <dbReference type="ARBA" id="ARBA00023136"/>
    </source>
</evidence>
<organism evidence="8 9">
    <name type="scientific">Striga asiatica</name>
    <name type="common">Asiatic witchweed</name>
    <name type="synonym">Buchnera asiatica</name>
    <dbReference type="NCBI Taxonomy" id="4170"/>
    <lineage>
        <taxon>Eukaryota</taxon>
        <taxon>Viridiplantae</taxon>
        <taxon>Streptophyta</taxon>
        <taxon>Embryophyta</taxon>
        <taxon>Tracheophyta</taxon>
        <taxon>Spermatophyta</taxon>
        <taxon>Magnoliopsida</taxon>
        <taxon>eudicotyledons</taxon>
        <taxon>Gunneridae</taxon>
        <taxon>Pentapetalae</taxon>
        <taxon>asterids</taxon>
        <taxon>lamiids</taxon>
        <taxon>Lamiales</taxon>
        <taxon>Orobanchaceae</taxon>
        <taxon>Buchnereae</taxon>
        <taxon>Striga</taxon>
    </lineage>
</organism>
<comment type="caution">
    <text evidence="8">The sequence shown here is derived from an EMBL/GenBank/DDBJ whole genome shotgun (WGS) entry which is preliminary data.</text>
</comment>
<evidence type="ECO:0000313" key="9">
    <source>
        <dbReference type="Proteomes" id="UP000325081"/>
    </source>
</evidence>
<dbReference type="PANTHER" id="PTHR10057:SF0">
    <property type="entry name" value="TRANSLOCATOR PROTEIN"/>
    <property type="match status" value="1"/>
</dbReference>
<feature type="compositionally biased region" description="Basic and acidic residues" evidence="6">
    <location>
        <begin position="1"/>
        <end position="18"/>
    </location>
</feature>
<accession>A0A5A7PQR5</accession>
<dbReference type="InterPro" id="IPR038330">
    <property type="entry name" value="TspO/MBR-related_sf"/>
</dbReference>